<proteinExistence type="predicted"/>
<sequence>MRYVIRRQTLIEEGRSELSREQCRSKVKLVEAVNYKFVNGRKIYPSSPEPPDSCSLANLAGMVGVTEKGGRGVEVRGASRTPPGGNGFNGRRKIAGGGNWCVFYQISKANWAGEGSQA</sequence>
<dbReference type="AlphaFoldDB" id="A0AAE1NHW8"/>
<dbReference type="EMBL" id="JAWZYT010005488">
    <property type="protein sequence ID" value="KAK4290409.1"/>
    <property type="molecule type" value="Genomic_DNA"/>
</dbReference>
<keyword evidence="3" id="KW-1185">Reference proteome</keyword>
<gene>
    <name evidence="2" type="ORF">Pmani_036682</name>
</gene>
<organism evidence="2 3">
    <name type="scientific">Petrolisthes manimaculis</name>
    <dbReference type="NCBI Taxonomy" id="1843537"/>
    <lineage>
        <taxon>Eukaryota</taxon>
        <taxon>Metazoa</taxon>
        <taxon>Ecdysozoa</taxon>
        <taxon>Arthropoda</taxon>
        <taxon>Crustacea</taxon>
        <taxon>Multicrustacea</taxon>
        <taxon>Malacostraca</taxon>
        <taxon>Eumalacostraca</taxon>
        <taxon>Eucarida</taxon>
        <taxon>Decapoda</taxon>
        <taxon>Pleocyemata</taxon>
        <taxon>Anomura</taxon>
        <taxon>Galatheoidea</taxon>
        <taxon>Porcellanidae</taxon>
        <taxon>Petrolisthes</taxon>
    </lineage>
</organism>
<name>A0AAE1NHW8_9EUCA</name>
<reference evidence="2" key="1">
    <citation type="submission" date="2023-11" db="EMBL/GenBank/DDBJ databases">
        <title>Genome assemblies of two species of porcelain crab, Petrolisthes cinctipes and Petrolisthes manimaculis (Anomura: Porcellanidae).</title>
        <authorList>
            <person name="Angst P."/>
        </authorList>
    </citation>
    <scope>NUCLEOTIDE SEQUENCE</scope>
    <source>
        <strain evidence="2">PB745_02</strain>
        <tissue evidence="2">Gill</tissue>
    </source>
</reference>
<protein>
    <submittedName>
        <fullName evidence="2">Uncharacterized protein</fullName>
    </submittedName>
</protein>
<evidence type="ECO:0000313" key="2">
    <source>
        <dbReference type="EMBL" id="KAK4290409.1"/>
    </source>
</evidence>
<accession>A0AAE1NHW8</accession>
<dbReference type="Proteomes" id="UP001292094">
    <property type="component" value="Unassembled WGS sequence"/>
</dbReference>
<feature type="region of interest" description="Disordered" evidence="1">
    <location>
        <begin position="71"/>
        <end position="90"/>
    </location>
</feature>
<comment type="caution">
    <text evidence="2">The sequence shown here is derived from an EMBL/GenBank/DDBJ whole genome shotgun (WGS) entry which is preliminary data.</text>
</comment>
<evidence type="ECO:0000313" key="3">
    <source>
        <dbReference type="Proteomes" id="UP001292094"/>
    </source>
</evidence>
<evidence type="ECO:0000256" key="1">
    <source>
        <dbReference type="SAM" id="MobiDB-lite"/>
    </source>
</evidence>